<feature type="non-terminal residue" evidence="1">
    <location>
        <position position="1"/>
    </location>
</feature>
<dbReference type="Proteomes" id="UP000230423">
    <property type="component" value="Unassembled WGS sequence"/>
</dbReference>
<dbReference type="OrthoDB" id="9989144at2759"/>
<name>A0A2G9TBH9_TELCI</name>
<dbReference type="AlphaFoldDB" id="A0A2G9TBH9"/>
<organism evidence="1 2">
    <name type="scientific">Teladorsagia circumcincta</name>
    <name type="common">Brown stomach worm</name>
    <name type="synonym">Ostertagia circumcincta</name>
    <dbReference type="NCBI Taxonomy" id="45464"/>
    <lineage>
        <taxon>Eukaryota</taxon>
        <taxon>Metazoa</taxon>
        <taxon>Ecdysozoa</taxon>
        <taxon>Nematoda</taxon>
        <taxon>Chromadorea</taxon>
        <taxon>Rhabditida</taxon>
        <taxon>Rhabditina</taxon>
        <taxon>Rhabditomorpha</taxon>
        <taxon>Strongyloidea</taxon>
        <taxon>Trichostrongylidae</taxon>
        <taxon>Teladorsagia</taxon>
    </lineage>
</organism>
<reference evidence="1 2" key="1">
    <citation type="submission" date="2015-09" db="EMBL/GenBank/DDBJ databases">
        <title>Draft genome of the parasitic nematode Teladorsagia circumcincta isolate WARC Sus (inbred).</title>
        <authorList>
            <person name="Mitreva M."/>
        </authorList>
    </citation>
    <scope>NUCLEOTIDE SEQUENCE [LARGE SCALE GENOMIC DNA]</scope>
    <source>
        <strain evidence="1 2">S</strain>
    </source>
</reference>
<evidence type="ECO:0000313" key="2">
    <source>
        <dbReference type="Proteomes" id="UP000230423"/>
    </source>
</evidence>
<keyword evidence="2" id="KW-1185">Reference proteome</keyword>
<evidence type="ECO:0000313" key="1">
    <source>
        <dbReference type="EMBL" id="PIO54902.1"/>
    </source>
</evidence>
<sequence>VSGKYWESCWDDEKNLAVGLARDEHLQNALWEKTDKILDKVGQEVYVAAALQKRGRLWRYGHGMCTTGHSVEERYRHRARSCRRRRNVDLLTIP</sequence>
<dbReference type="EMBL" id="KZ391148">
    <property type="protein sequence ID" value="PIO54902.1"/>
    <property type="molecule type" value="Genomic_DNA"/>
</dbReference>
<proteinExistence type="predicted"/>
<gene>
    <name evidence="1" type="ORF">TELCIR_23723</name>
</gene>
<accession>A0A2G9TBH9</accession>
<protein>
    <submittedName>
        <fullName evidence="1">Uncharacterized protein</fullName>
    </submittedName>
</protein>